<name>A0A382CRC5_9ZZZZ</name>
<dbReference type="AlphaFoldDB" id="A0A382CRC5"/>
<dbReference type="InterPro" id="IPR020103">
    <property type="entry name" value="PsdUridine_synth_cat_dom_sf"/>
</dbReference>
<evidence type="ECO:0000256" key="2">
    <source>
        <dbReference type="ARBA" id="ARBA00022694"/>
    </source>
</evidence>
<evidence type="ECO:0000259" key="4">
    <source>
        <dbReference type="Pfam" id="PF01509"/>
    </source>
</evidence>
<dbReference type="Pfam" id="PF09157">
    <property type="entry name" value="TruB-C_2"/>
    <property type="match status" value="1"/>
</dbReference>
<dbReference type="EMBL" id="UINC01035769">
    <property type="protein sequence ID" value="SVB28706.1"/>
    <property type="molecule type" value="Genomic_DNA"/>
</dbReference>
<sequence>MTRTVNNISGILLLDKPKNITSNKILQNIKTLFRASKAGHCGTLDPIATGLLPICFGQATKTANYLTNSSKTYRVTGQFGIKTDTGDVDGKIIETQDFSLPKTSESITTVLQSFIGELNQIPPMHSAIKHNGVPLYKYAFKGQTIKRLPRKVFIKEISLNSYSNNLININVHCSKGTYIRTLIEDIAKKMNTVATVNNLRRVSIEGFNDTNMTTWDQLQESQSHDELLNYLKPLDCGLSHLPIIRLSQADSERFSFGQKLLYKLNNEHQHLIHRIYNENNYFIGLAQLNNNNEIKPKNVFKIN</sequence>
<dbReference type="InterPro" id="IPR015240">
    <property type="entry name" value="tRNA_sdUridine_synth_fam1_C"/>
</dbReference>
<dbReference type="Gene3D" id="2.30.130.10">
    <property type="entry name" value="PUA domain"/>
    <property type="match status" value="1"/>
</dbReference>
<organism evidence="7">
    <name type="scientific">marine metagenome</name>
    <dbReference type="NCBI Taxonomy" id="408172"/>
    <lineage>
        <taxon>unclassified sequences</taxon>
        <taxon>metagenomes</taxon>
        <taxon>ecological metagenomes</taxon>
    </lineage>
</organism>
<dbReference type="Gene3D" id="3.30.2350.10">
    <property type="entry name" value="Pseudouridine synthase"/>
    <property type="match status" value="1"/>
</dbReference>
<accession>A0A382CRC5</accession>
<keyword evidence="3" id="KW-0413">Isomerase</keyword>
<feature type="domain" description="tRNA pseudouridine synthase II TruB subfamily 1 C-terminal" evidence="5">
    <location>
        <begin position="242"/>
        <end position="299"/>
    </location>
</feature>
<dbReference type="InterPro" id="IPR002501">
    <property type="entry name" value="PsdUridine_synth_N"/>
</dbReference>
<protein>
    <recommendedName>
        <fullName evidence="1">tRNA pseudouridine(55) synthase</fullName>
        <ecNumber evidence="1">5.4.99.25</ecNumber>
    </recommendedName>
</protein>
<dbReference type="SUPFAM" id="SSF88697">
    <property type="entry name" value="PUA domain-like"/>
    <property type="match status" value="1"/>
</dbReference>
<dbReference type="EC" id="5.4.99.25" evidence="1"/>
<keyword evidence="2" id="KW-0819">tRNA processing</keyword>
<dbReference type="SUPFAM" id="SSF55120">
    <property type="entry name" value="Pseudouridine synthase"/>
    <property type="match status" value="1"/>
</dbReference>
<evidence type="ECO:0000256" key="3">
    <source>
        <dbReference type="ARBA" id="ARBA00023235"/>
    </source>
</evidence>
<proteinExistence type="inferred from homology"/>
<feature type="domain" description="tRNA pseudouridylate synthase B C-terminal" evidence="6">
    <location>
        <begin position="180"/>
        <end position="238"/>
    </location>
</feature>
<dbReference type="Pfam" id="PF01509">
    <property type="entry name" value="TruB_N"/>
    <property type="match status" value="1"/>
</dbReference>
<dbReference type="CDD" id="cd02573">
    <property type="entry name" value="PseudoU_synth_EcTruB"/>
    <property type="match status" value="1"/>
</dbReference>
<reference evidence="7" key="1">
    <citation type="submission" date="2018-05" db="EMBL/GenBank/DDBJ databases">
        <authorList>
            <person name="Lanie J.A."/>
            <person name="Ng W.-L."/>
            <person name="Kazmierczak K.M."/>
            <person name="Andrzejewski T.M."/>
            <person name="Davidsen T.M."/>
            <person name="Wayne K.J."/>
            <person name="Tettelin H."/>
            <person name="Glass J.I."/>
            <person name="Rusch D."/>
            <person name="Podicherti R."/>
            <person name="Tsui H.-C.T."/>
            <person name="Winkler M.E."/>
        </authorList>
    </citation>
    <scope>NUCLEOTIDE SEQUENCE</scope>
</reference>
<dbReference type="GO" id="GO:0160148">
    <property type="term" value="F:tRNA pseudouridine(55) synthase activity"/>
    <property type="evidence" value="ECO:0007669"/>
    <property type="project" value="UniProtKB-EC"/>
</dbReference>
<dbReference type="CDD" id="cd21152">
    <property type="entry name" value="PUA_TruB_bacterial"/>
    <property type="match status" value="1"/>
</dbReference>
<evidence type="ECO:0000259" key="5">
    <source>
        <dbReference type="Pfam" id="PF09157"/>
    </source>
</evidence>
<gene>
    <name evidence="7" type="ORF">METZ01_LOCUS181560</name>
</gene>
<feature type="domain" description="Pseudouridine synthase II N-terminal" evidence="4">
    <location>
        <begin position="30"/>
        <end position="179"/>
    </location>
</feature>
<dbReference type="PANTHER" id="PTHR13767">
    <property type="entry name" value="TRNA-PSEUDOURIDINE SYNTHASE"/>
    <property type="match status" value="1"/>
</dbReference>
<evidence type="ECO:0000259" key="6">
    <source>
        <dbReference type="Pfam" id="PF16198"/>
    </source>
</evidence>
<dbReference type="InterPro" id="IPR036974">
    <property type="entry name" value="PUA_sf"/>
</dbReference>
<dbReference type="GO" id="GO:1990481">
    <property type="term" value="P:mRNA pseudouridine synthesis"/>
    <property type="evidence" value="ECO:0007669"/>
    <property type="project" value="TreeGrafter"/>
</dbReference>
<dbReference type="PANTHER" id="PTHR13767:SF2">
    <property type="entry name" value="PSEUDOURIDYLATE SYNTHASE TRUB1"/>
    <property type="match status" value="1"/>
</dbReference>
<dbReference type="InterPro" id="IPR032819">
    <property type="entry name" value="TruB_C"/>
</dbReference>
<dbReference type="Pfam" id="PF16198">
    <property type="entry name" value="TruB_C_2"/>
    <property type="match status" value="1"/>
</dbReference>
<dbReference type="InterPro" id="IPR015947">
    <property type="entry name" value="PUA-like_sf"/>
</dbReference>
<dbReference type="GO" id="GO:0003723">
    <property type="term" value="F:RNA binding"/>
    <property type="evidence" value="ECO:0007669"/>
    <property type="project" value="InterPro"/>
</dbReference>
<dbReference type="GO" id="GO:0006400">
    <property type="term" value="P:tRNA modification"/>
    <property type="evidence" value="ECO:0007669"/>
    <property type="project" value="TreeGrafter"/>
</dbReference>
<evidence type="ECO:0000256" key="1">
    <source>
        <dbReference type="ARBA" id="ARBA00012787"/>
    </source>
</evidence>
<dbReference type="NCBIfam" id="TIGR00431">
    <property type="entry name" value="TruB"/>
    <property type="match status" value="1"/>
</dbReference>
<evidence type="ECO:0000313" key="7">
    <source>
        <dbReference type="EMBL" id="SVB28706.1"/>
    </source>
</evidence>
<dbReference type="HAMAP" id="MF_01080">
    <property type="entry name" value="TruB_bact"/>
    <property type="match status" value="1"/>
</dbReference>
<dbReference type="InterPro" id="IPR014780">
    <property type="entry name" value="tRNA_psdUridine_synth_TruB"/>
</dbReference>